<dbReference type="Proteomes" id="UP000228641">
    <property type="component" value="Unassembled WGS sequence"/>
</dbReference>
<accession>A0A2M8M9H3</accession>
<comment type="caution">
    <text evidence="2">The sequence shown here is derived from an EMBL/GenBank/DDBJ whole genome shotgun (WGS) entry which is preliminary data.</text>
</comment>
<dbReference type="EMBL" id="PGGD01000001">
    <property type="protein sequence ID" value="PJF00843.1"/>
    <property type="molecule type" value="Genomic_DNA"/>
</dbReference>
<evidence type="ECO:0000313" key="2">
    <source>
        <dbReference type="EMBL" id="PJF00843.1"/>
    </source>
</evidence>
<dbReference type="InterPro" id="IPR037401">
    <property type="entry name" value="SnoaL-like"/>
</dbReference>
<protein>
    <recommendedName>
        <fullName evidence="1">SnoaL-like domain-containing protein</fullName>
    </recommendedName>
</protein>
<proteinExistence type="predicted"/>
<dbReference type="InterPro" id="IPR032710">
    <property type="entry name" value="NTF2-like_dom_sf"/>
</dbReference>
<organism evidence="2 3">
    <name type="scientific">Prevotella intermedia</name>
    <dbReference type="NCBI Taxonomy" id="28131"/>
    <lineage>
        <taxon>Bacteria</taxon>
        <taxon>Pseudomonadati</taxon>
        <taxon>Bacteroidota</taxon>
        <taxon>Bacteroidia</taxon>
        <taxon>Bacteroidales</taxon>
        <taxon>Prevotellaceae</taxon>
        <taxon>Prevotella</taxon>
    </lineage>
</organism>
<evidence type="ECO:0000313" key="3">
    <source>
        <dbReference type="Proteomes" id="UP000228641"/>
    </source>
</evidence>
<feature type="domain" description="SnoaL-like" evidence="1">
    <location>
        <begin position="33"/>
        <end position="136"/>
    </location>
</feature>
<dbReference type="Pfam" id="PF13474">
    <property type="entry name" value="SnoaL_3"/>
    <property type="match status" value="1"/>
</dbReference>
<dbReference type="Gene3D" id="3.10.450.50">
    <property type="match status" value="1"/>
</dbReference>
<dbReference type="SUPFAM" id="SSF54427">
    <property type="entry name" value="NTF2-like"/>
    <property type="match status" value="1"/>
</dbReference>
<dbReference type="AlphaFoldDB" id="A0A2M8M9H3"/>
<reference evidence="2 3" key="1">
    <citation type="submission" date="2017-11" db="EMBL/GenBank/DDBJ databases">
        <title>Genome sequencing of Prevotella intermedia KCOM 1779.</title>
        <authorList>
            <person name="Kook J.-K."/>
            <person name="Park S.-N."/>
            <person name="Lim Y.K."/>
        </authorList>
    </citation>
    <scope>NUCLEOTIDE SEQUENCE [LARGE SCALE GENOMIC DNA]</scope>
    <source>
        <strain evidence="2 3">KCOM 1779</strain>
    </source>
</reference>
<evidence type="ECO:0000259" key="1">
    <source>
        <dbReference type="Pfam" id="PF13474"/>
    </source>
</evidence>
<name>A0A2M8M9H3_PREIN</name>
<gene>
    <name evidence="2" type="ORF">CUB97_06085</name>
</gene>
<dbReference type="RefSeq" id="WP_100189742.1">
    <property type="nucleotide sequence ID" value="NZ_PGGD01000001.1"/>
</dbReference>
<sequence length="150" mass="17471">MEQNNNWYKSEEERKLAEQIIDMEKAALDKWFKGDSSAYRALWSEDDFSYFDSVADHRVDTHEEISAFVKSAVDGKLFADSYDFCNPRVQFGGDMAVLTYQLHADTTLINMHYNCIEVYRKEAAGWRVIHSTWSFIRPMDMDFGTIKAVV</sequence>